<sequence length="115" mass="12138">MQRAHVLVGVELGIAQTNHGAKAGIARMGPGDGFVFYSPKTSYPDGDPLQEFTAIGRVAPGEPWQAEDGEWRPWRRKVDYDGAAHPVPIAPCSTCSTSPAATATGASRCVAVTSR</sequence>
<reference evidence="3" key="1">
    <citation type="journal article" date="2019" name="Int. J. Syst. Evol. Microbiol.">
        <title>The Global Catalogue of Microorganisms (GCM) 10K type strain sequencing project: providing services to taxonomists for standard genome sequencing and annotation.</title>
        <authorList>
            <consortium name="The Broad Institute Genomics Platform"/>
            <consortium name="The Broad Institute Genome Sequencing Center for Infectious Disease"/>
            <person name="Wu L."/>
            <person name="Ma J."/>
        </authorList>
    </citation>
    <scope>NUCLEOTIDE SEQUENCE [LARGE SCALE GENOMIC DNA]</scope>
    <source>
        <strain evidence="3">NBRC 108894</strain>
    </source>
</reference>
<organism evidence="2 3">
    <name type="scientific">Pseudolysinimonas kribbensis</name>
    <dbReference type="NCBI Taxonomy" id="433641"/>
    <lineage>
        <taxon>Bacteria</taxon>
        <taxon>Bacillati</taxon>
        <taxon>Actinomycetota</taxon>
        <taxon>Actinomycetes</taxon>
        <taxon>Micrococcales</taxon>
        <taxon>Microbacteriaceae</taxon>
        <taxon>Pseudolysinimonas</taxon>
    </lineage>
</organism>
<name>A0ABQ6K9E7_9MICO</name>
<dbReference type="Proteomes" id="UP001157034">
    <property type="component" value="Unassembled WGS sequence"/>
</dbReference>
<dbReference type="InterPro" id="IPR002740">
    <property type="entry name" value="EVE_domain"/>
</dbReference>
<accession>A0ABQ6K9E7</accession>
<dbReference type="Pfam" id="PF01878">
    <property type="entry name" value="EVE"/>
    <property type="match status" value="1"/>
</dbReference>
<protein>
    <recommendedName>
        <fullName evidence="1">EVE domain-containing protein</fullName>
    </recommendedName>
</protein>
<evidence type="ECO:0000313" key="3">
    <source>
        <dbReference type="Proteomes" id="UP001157034"/>
    </source>
</evidence>
<dbReference type="Gene3D" id="3.10.590.10">
    <property type="entry name" value="ph1033 like domains"/>
    <property type="match status" value="1"/>
</dbReference>
<keyword evidence="3" id="KW-1185">Reference proteome</keyword>
<evidence type="ECO:0000313" key="2">
    <source>
        <dbReference type="EMBL" id="GMA95605.1"/>
    </source>
</evidence>
<feature type="domain" description="EVE" evidence="1">
    <location>
        <begin position="9"/>
        <end position="79"/>
    </location>
</feature>
<gene>
    <name evidence="2" type="ORF">GCM10025881_24290</name>
</gene>
<dbReference type="CDD" id="cd21132">
    <property type="entry name" value="EVE-like"/>
    <property type="match status" value="1"/>
</dbReference>
<dbReference type="EMBL" id="BSVB01000001">
    <property type="protein sequence ID" value="GMA95605.1"/>
    <property type="molecule type" value="Genomic_DNA"/>
</dbReference>
<comment type="caution">
    <text evidence="2">The sequence shown here is derived from an EMBL/GenBank/DDBJ whole genome shotgun (WGS) entry which is preliminary data.</text>
</comment>
<dbReference type="SUPFAM" id="SSF88697">
    <property type="entry name" value="PUA domain-like"/>
    <property type="match status" value="1"/>
</dbReference>
<dbReference type="InterPro" id="IPR015947">
    <property type="entry name" value="PUA-like_sf"/>
</dbReference>
<evidence type="ECO:0000259" key="1">
    <source>
        <dbReference type="Pfam" id="PF01878"/>
    </source>
</evidence>
<proteinExistence type="predicted"/>